<accession>A0AB34T7Z9</accession>
<evidence type="ECO:0008006" key="3">
    <source>
        <dbReference type="Google" id="ProtNLM"/>
    </source>
</evidence>
<protein>
    <recommendedName>
        <fullName evidence="3">WYL domain-containing protein</fullName>
    </recommendedName>
</protein>
<sequence>MATHDDVKYEHNYPALNLWLVLLKKTDAHHGLTAKQMCEEMERAFGSNPNHPNFKKPGARSIQNYLKYLRTHRILGTQLYKVDVKELKAQGITDYRPGTYITPIVDRGIATLLATMLRSSRLNSALVGEILDMLCNLAADDDVLPNLTKSEYNDVRQANVSMLGLVHDLTEAIGADLAVTFEYAKLDVFGELSYRNELDLHAITAPTLFVDPYAVVVKNDRFYLLGHLHNSAMPVGANVNDSTMGLQCYSLDRMRNVRIREDAVHIHMSDWDVNGASRHDTGLAPFDPITFTNERMHMVFGPLRSIQLQVSNNMLGQLFEDYGHMIEHTEPSHDSPTWTTVTLRAAEEDMRMWLLEHAARQGAFALEPRSLVQSIVTTTYRQVFHYRELLEHDREMAQS</sequence>
<organism evidence="1 2">
    <name type="scientific">Bifidobacterium animalis subsp. animalis MCC 0483</name>
    <dbReference type="NCBI Taxonomy" id="1365955"/>
    <lineage>
        <taxon>Bacteria</taxon>
        <taxon>Bacillati</taxon>
        <taxon>Actinomycetota</taxon>
        <taxon>Actinomycetes</taxon>
        <taxon>Bifidobacteriales</taxon>
        <taxon>Bifidobacteriaceae</taxon>
        <taxon>Bifidobacterium</taxon>
    </lineage>
</organism>
<dbReference type="EMBL" id="AWFK01000015">
    <property type="protein sequence ID" value="KOA48446.1"/>
    <property type="molecule type" value="Genomic_DNA"/>
</dbReference>
<name>A0AB34T7Z9_9BIFI</name>
<gene>
    <name evidence="1" type="ORF">BAAM0483_08145</name>
</gene>
<dbReference type="Proteomes" id="UP000037239">
    <property type="component" value="Unassembled WGS sequence"/>
</dbReference>
<dbReference type="PROSITE" id="PS52050">
    <property type="entry name" value="WYL"/>
    <property type="match status" value="1"/>
</dbReference>
<evidence type="ECO:0000313" key="1">
    <source>
        <dbReference type="EMBL" id="KOA48446.1"/>
    </source>
</evidence>
<proteinExistence type="predicted"/>
<dbReference type="AlphaFoldDB" id="A0AB34T7Z9"/>
<reference evidence="1 2" key="1">
    <citation type="journal article" date="2015" name="Int J Genomics">
        <title>Comparative Genomics Revealed Genetic Diversity and Species/Strain-Level Differences in Carbohydrate Metabolism of Three Probiotic Bifidobacterial Species.</title>
        <authorList>
            <person name="Odamaki T."/>
            <person name="Horigome A."/>
            <person name="Sugahara H."/>
            <person name="Hashikura N."/>
            <person name="Minami J."/>
            <person name="Xiao J.Z."/>
            <person name="Abe F."/>
        </authorList>
    </citation>
    <scope>NUCLEOTIDE SEQUENCE [LARGE SCALE GENOMIC DNA]</scope>
    <source>
        <strain evidence="1 2">MCC 0483</strain>
    </source>
</reference>
<dbReference type="RefSeq" id="WP_052826616.1">
    <property type="nucleotide sequence ID" value="NZ_AWFK01000015.1"/>
</dbReference>
<comment type="caution">
    <text evidence="1">The sequence shown here is derived from an EMBL/GenBank/DDBJ whole genome shotgun (WGS) entry which is preliminary data.</text>
</comment>
<evidence type="ECO:0000313" key="2">
    <source>
        <dbReference type="Proteomes" id="UP000037239"/>
    </source>
</evidence>